<protein>
    <submittedName>
        <fullName evidence="1">Rna-directed dna polymerase from mobile element jockey-like</fullName>
    </submittedName>
</protein>
<dbReference type="AlphaFoldDB" id="A0A2I0UMR2"/>
<name>A0A2I0UMR2_LIMLA</name>
<keyword evidence="1" id="KW-0548">Nucleotidyltransferase</keyword>
<dbReference type="Proteomes" id="UP000233556">
    <property type="component" value="Unassembled WGS sequence"/>
</dbReference>
<dbReference type="GO" id="GO:0003964">
    <property type="term" value="F:RNA-directed DNA polymerase activity"/>
    <property type="evidence" value="ECO:0007669"/>
    <property type="project" value="UniProtKB-KW"/>
</dbReference>
<proteinExistence type="predicted"/>
<reference evidence="2" key="1">
    <citation type="submission" date="2017-11" db="EMBL/GenBank/DDBJ databases">
        <authorList>
            <person name="Lima N.C."/>
            <person name="Parody-Merino A.M."/>
            <person name="Battley P.F."/>
            <person name="Fidler A.E."/>
            <person name="Prosdocimi F."/>
        </authorList>
    </citation>
    <scope>NUCLEOTIDE SEQUENCE [LARGE SCALE GENOMIC DNA]</scope>
</reference>
<dbReference type="EMBL" id="KZ505682">
    <property type="protein sequence ID" value="PKU47318.1"/>
    <property type="molecule type" value="Genomic_DNA"/>
</dbReference>
<reference evidence="2" key="2">
    <citation type="submission" date="2017-12" db="EMBL/GenBank/DDBJ databases">
        <title>Genome sequence of the Bar-tailed Godwit (Limosa lapponica baueri).</title>
        <authorList>
            <person name="Lima N.C.B."/>
            <person name="Parody-Merino A.M."/>
            <person name="Battley P.F."/>
            <person name="Fidler A.E."/>
            <person name="Prosdocimi F."/>
        </authorList>
    </citation>
    <scope>NUCLEOTIDE SEQUENCE [LARGE SCALE GENOMIC DNA]</scope>
</reference>
<accession>A0A2I0UMR2</accession>
<evidence type="ECO:0000313" key="2">
    <source>
        <dbReference type="Proteomes" id="UP000233556"/>
    </source>
</evidence>
<keyword evidence="1" id="KW-0808">Transferase</keyword>
<evidence type="ECO:0000313" key="1">
    <source>
        <dbReference type="EMBL" id="PKU47318.1"/>
    </source>
</evidence>
<dbReference type="OrthoDB" id="416454at2759"/>
<keyword evidence="2" id="KW-1185">Reference proteome</keyword>
<dbReference type="PANTHER" id="PTHR33332">
    <property type="entry name" value="REVERSE TRANSCRIPTASE DOMAIN-CONTAINING PROTEIN"/>
    <property type="match status" value="1"/>
</dbReference>
<organism evidence="1 2">
    <name type="scientific">Limosa lapponica baueri</name>
    <dbReference type="NCBI Taxonomy" id="1758121"/>
    <lineage>
        <taxon>Eukaryota</taxon>
        <taxon>Metazoa</taxon>
        <taxon>Chordata</taxon>
        <taxon>Craniata</taxon>
        <taxon>Vertebrata</taxon>
        <taxon>Euteleostomi</taxon>
        <taxon>Archelosauria</taxon>
        <taxon>Archosauria</taxon>
        <taxon>Dinosauria</taxon>
        <taxon>Saurischia</taxon>
        <taxon>Theropoda</taxon>
        <taxon>Coelurosauria</taxon>
        <taxon>Aves</taxon>
        <taxon>Neognathae</taxon>
        <taxon>Neoaves</taxon>
        <taxon>Charadriiformes</taxon>
        <taxon>Scolopacidae</taxon>
        <taxon>Limosa</taxon>
    </lineage>
</organism>
<gene>
    <name evidence="1" type="ORF">llap_2417</name>
</gene>
<keyword evidence="1" id="KW-0695">RNA-directed DNA polymerase</keyword>
<sequence>MHSTSVPSKIMEQILLEDMSQHMEDREVTAVSQHGYTKDKPCPTHLVAFCDGVTAPVDEGRATDVIYLDFCKALDTIPPNILASKFKKFGLDGWTIQWMRNWLDGHIQRVSCSQQFNIQVETEGRDAFQRDLDRLEEWAHVNLTRFTKAKHKVLHLGLGSSQYQYRLGDGEQPYRDGLGDPGG</sequence>